<feature type="signal peptide" evidence="2">
    <location>
        <begin position="1"/>
        <end position="24"/>
    </location>
</feature>
<feature type="chain" id="PRO_5030978121" evidence="2">
    <location>
        <begin position="25"/>
        <end position="144"/>
    </location>
</feature>
<protein>
    <submittedName>
        <fullName evidence="3">Uncharacterized protein</fullName>
    </submittedName>
</protein>
<dbReference type="EMBL" id="HBNR01077792">
    <property type="protein sequence ID" value="CAE4654287.1"/>
    <property type="molecule type" value="Transcribed_RNA"/>
</dbReference>
<dbReference type="AlphaFoldDB" id="A0A7S4W5N5"/>
<name>A0A7S4W5N5_9DINO</name>
<evidence type="ECO:0000256" key="2">
    <source>
        <dbReference type="SAM" id="SignalP"/>
    </source>
</evidence>
<keyword evidence="1" id="KW-0812">Transmembrane</keyword>
<evidence type="ECO:0000256" key="1">
    <source>
        <dbReference type="SAM" id="Phobius"/>
    </source>
</evidence>
<keyword evidence="2" id="KW-0732">Signal</keyword>
<accession>A0A7S4W5N5</accession>
<keyword evidence="1" id="KW-1133">Transmembrane helix</keyword>
<evidence type="ECO:0000313" key="3">
    <source>
        <dbReference type="EMBL" id="CAE4654287.1"/>
    </source>
</evidence>
<feature type="transmembrane region" description="Helical" evidence="1">
    <location>
        <begin position="40"/>
        <end position="63"/>
    </location>
</feature>
<feature type="transmembrane region" description="Helical" evidence="1">
    <location>
        <begin position="75"/>
        <end position="93"/>
    </location>
</feature>
<organism evidence="3">
    <name type="scientific">Alexandrium monilatum</name>
    <dbReference type="NCBI Taxonomy" id="311494"/>
    <lineage>
        <taxon>Eukaryota</taxon>
        <taxon>Sar</taxon>
        <taxon>Alveolata</taxon>
        <taxon>Dinophyceae</taxon>
        <taxon>Gonyaulacales</taxon>
        <taxon>Pyrocystaceae</taxon>
        <taxon>Alexandrium</taxon>
    </lineage>
</organism>
<sequence length="144" mass="14945">MARSSALAVVVAVVALCCLSQLCARAFLPTPAGRGLRGEAAASAAAGAAAAAGLPGAAGAFYYDGKEYFDITFGISPLYWAIAAFAIITYGAIIKNAALKYNKPYGTQTLVTPSPEKTDAFKGSEAEFRDNMQGEYNGKYTSLP</sequence>
<gene>
    <name evidence="3" type="ORF">AMON00008_LOCUS55381</name>
</gene>
<keyword evidence="1" id="KW-0472">Membrane</keyword>
<reference evidence="3" key="1">
    <citation type="submission" date="2021-01" db="EMBL/GenBank/DDBJ databases">
        <authorList>
            <person name="Corre E."/>
            <person name="Pelletier E."/>
            <person name="Niang G."/>
            <person name="Scheremetjew M."/>
            <person name="Finn R."/>
            <person name="Kale V."/>
            <person name="Holt S."/>
            <person name="Cochrane G."/>
            <person name="Meng A."/>
            <person name="Brown T."/>
            <person name="Cohen L."/>
        </authorList>
    </citation>
    <scope>NUCLEOTIDE SEQUENCE</scope>
    <source>
        <strain evidence="3">CCMP3105</strain>
    </source>
</reference>
<proteinExistence type="predicted"/>